<comment type="caution">
    <text evidence="1">The sequence shown here is derived from an EMBL/GenBank/DDBJ whole genome shotgun (WGS) entry which is preliminary data.</text>
</comment>
<dbReference type="GO" id="GO:0051301">
    <property type="term" value="P:cell division"/>
    <property type="evidence" value="ECO:0007669"/>
    <property type="project" value="UniProtKB-KW"/>
</dbReference>
<keyword evidence="1" id="KW-0132">Cell division</keyword>
<accession>A0ABT5M8T1</accession>
<reference evidence="1 2" key="1">
    <citation type="submission" date="2023-02" db="EMBL/GenBank/DDBJ databases">
        <title>Bacterial whole genome sequence for Curvibacter sp. HBC28.</title>
        <authorList>
            <person name="Le V."/>
            <person name="Ko S.-R."/>
            <person name="Ahn C.-Y."/>
            <person name="Oh H.-M."/>
        </authorList>
    </citation>
    <scope>NUCLEOTIDE SEQUENCE [LARGE SCALE GENOMIC DNA]</scope>
    <source>
        <strain evidence="1 2">HBC28</strain>
    </source>
</reference>
<keyword evidence="1" id="KW-0131">Cell cycle</keyword>
<name>A0ABT5M8T1_9BURK</name>
<protein>
    <submittedName>
        <fullName evidence="1">Cell division protein FtsI</fullName>
    </submittedName>
</protein>
<dbReference type="Proteomes" id="UP001528672">
    <property type="component" value="Unassembled WGS sequence"/>
</dbReference>
<evidence type="ECO:0000313" key="1">
    <source>
        <dbReference type="EMBL" id="MDD0813007.1"/>
    </source>
</evidence>
<keyword evidence="2" id="KW-1185">Reference proteome</keyword>
<evidence type="ECO:0000313" key="2">
    <source>
        <dbReference type="Proteomes" id="UP001528672"/>
    </source>
</evidence>
<dbReference type="EMBL" id="JAQSIO010000001">
    <property type="protein sequence ID" value="MDD0813007.1"/>
    <property type="molecule type" value="Genomic_DNA"/>
</dbReference>
<proteinExistence type="predicted"/>
<sequence>MTPTPSPLKTPARPAARVLAALSLGTALSGCSIISPLPLWELTKATGEVTGVALQSSKGKASDTIYHLHPTVKTVCIEYNPMTQVSDVVPALQAELRHHSVESRVYSSNAWSDRCPVWLRYSAFVDWGTPPFSDQHKPYLNRASLTLQRDNGQVLSTSHYNVDSSFSTGKWATTRDKLGPVVTALLTGFEN</sequence>
<organism evidence="1 2">
    <name type="scientific">Curvibacter microcysteis</name>
    <dbReference type="NCBI Taxonomy" id="3026419"/>
    <lineage>
        <taxon>Bacteria</taxon>
        <taxon>Pseudomonadati</taxon>
        <taxon>Pseudomonadota</taxon>
        <taxon>Betaproteobacteria</taxon>
        <taxon>Burkholderiales</taxon>
        <taxon>Comamonadaceae</taxon>
        <taxon>Curvibacter</taxon>
    </lineage>
</organism>
<dbReference type="RefSeq" id="WP_273924543.1">
    <property type="nucleotide sequence ID" value="NZ_JAQSIN010000008.1"/>
</dbReference>
<gene>
    <name evidence="1" type="ORF">PSQ39_00025</name>
</gene>